<name>A0A2J6RWV4_HYAVF</name>
<dbReference type="PRINTS" id="PR00080">
    <property type="entry name" value="SDRFAMILY"/>
</dbReference>
<organism evidence="5 6">
    <name type="scientific">Hyaloscypha variabilis (strain UAMH 11265 / GT02V1 / F)</name>
    <name type="common">Meliniomyces variabilis</name>
    <dbReference type="NCBI Taxonomy" id="1149755"/>
    <lineage>
        <taxon>Eukaryota</taxon>
        <taxon>Fungi</taxon>
        <taxon>Dikarya</taxon>
        <taxon>Ascomycota</taxon>
        <taxon>Pezizomycotina</taxon>
        <taxon>Leotiomycetes</taxon>
        <taxon>Helotiales</taxon>
        <taxon>Hyaloscyphaceae</taxon>
        <taxon>Hyaloscypha</taxon>
        <taxon>Hyaloscypha variabilis</taxon>
    </lineage>
</organism>
<dbReference type="STRING" id="1149755.A0A2J6RWV4"/>
<dbReference type="PROSITE" id="PS00061">
    <property type="entry name" value="ADH_SHORT"/>
    <property type="match status" value="1"/>
</dbReference>
<evidence type="ECO:0000256" key="3">
    <source>
        <dbReference type="ARBA" id="ARBA00023002"/>
    </source>
</evidence>
<dbReference type="CDD" id="cd05374">
    <property type="entry name" value="17beta-HSD-like_SDR_c"/>
    <property type="match status" value="1"/>
</dbReference>
<evidence type="ECO:0000256" key="4">
    <source>
        <dbReference type="RuleBase" id="RU000363"/>
    </source>
</evidence>
<sequence length="309" mass="33578">MRSPLRSTETVTNTPSLKRSKNVTRKTVLITGCSKGGIGSALAFAFHCHGCRVFATARDLQKVQHLKKAEIDVLELDVLDEESCRVAAEWVREATGGTLNVLVNNSGVGYVMPLLDSDIAEVRRVYETNVLGIILAVQAFAPLLIAAASQSGSEGGGMIINIGSIAGICPVPWASAYNASKAAVNSLTDTLRIEMEPLRVKVILAVTGLVKTHFLQNLRTTPCLPEASVYSPAKTIIDPWMTGKKADDAALDVEIYAEKFVRNVLRKRPKARYWSAVNSTSVWAVERILGGGTVWVCCMFLLIRKRYTG</sequence>
<dbReference type="GO" id="GO:0006654">
    <property type="term" value="P:phosphatidic acid biosynthetic process"/>
    <property type="evidence" value="ECO:0007669"/>
    <property type="project" value="TreeGrafter"/>
</dbReference>
<dbReference type="InterPro" id="IPR036291">
    <property type="entry name" value="NAD(P)-bd_dom_sf"/>
</dbReference>
<dbReference type="PANTHER" id="PTHR44169:SF3">
    <property type="entry name" value="SHORT-CHAIN DEHYDROGENASE SRDE"/>
    <property type="match status" value="1"/>
</dbReference>
<protein>
    <submittedName>
        <fullName evidence="5">NAD(P)-binding protein</fullName>
    </submittedName>
</protein>
<dbReference type="GO" id="GO:0005811">
    <property type="term" value="C:lipid droplet"/>
    <property type="evidence" value="ECO:0007669"/>
    <property type="project" value="TreeGrafter"/>
</dbReference>
<accession>A0A2J6RWV4</accession>
<dbReference type="SUPFAM" id="SSF51735">
    <property type="entry name" value="NAD(P)-binding Rossmann-fold domains"/>
    <property type="match status" value="1"/>
</dbReference>
<dbReference type="Pfam" id="PF00106">
    <property type="entry name" value="adh_short"/>
    <property type="match status" value="1"/>
</dbReference>
<dbReference type="PRINTS" id="PR00081">
    <property type="entry name" value="GDHRDH"/>
</dbReference>
<dbReference type="EMBL" id="KZ613942">
    <property type="protein sequence ID" value="PMD42995.1"/>
    <property type="molecule type" value="Genomic_DNA"/>
</dbReference>
<dbReference type="GO" id="GO:0019433">
    <property type="term" value="P:triglyceride catabolic process"/>
    <property type="evidence" value="ECO:0007669"/>
    <property type="project" value="TreeGrafter"/>
</dbReference>
<dbReference type="OrthoDB" id="5296at2759"/>
<evidence type="ECO:0000313" key="5">
    <source>
        <dbReference type="EMBL" id="PMD42995.1"/>
    </source>
</evidence>
<proteinExistence type="inferred from homology"/>
<keyword evidence="6" id="KW-1185">Reference proteome</keyword>
<reference evidence="5 6" key="1">
    <citation type="submission" date="2016-04" db="EMBL/GenBank/DDBJ databases">
        <title>A degradative enzymes factory behind the ericoid mycorrhizal symbiosis.</title>
        <authorList>
            <consortium name="DOE Joint Genome Institute"/>
            <person name="Martino E."/>
            <person name="Morin E."/>
            <person name="Grelet G."/>
            <person name="Kuo A."/>
            <person name="Kohler A."/>
            <person name="Daghino S."/>
            <person name="Barry K."/>
            <person name="Choi C."/>
            <person name="Cichocki N."/>
            <person name="Clum A."/>
            <person name="Copeland A."/>
            <person name="Hainaut M."/>
            <person name="Haridas S."/>
            <person name="Labutti K."/>
            <person name="Lindquist E."/>
            <person name="Lipzen A."/>
            <person name="Khouja H.-R."/>
            <person name="Murat C."/>
            <person name="Ohm R."/>
            <person name="Olson A."/>
            <person name="Spatafora J."/>
            <person name="Veneault-Fourrey C."/>
            <person name="Henrissat B."/>
            <person name="Grigoriev I."/>
            <person name="Martin F."/>
            <person name="Perotto S."/>
        </authorList>
    </citation>
    <scope>NUCLEOTIDE SEQUENCE [LARGE SCALE GENOMIC DNA]</scope>
    <source>
        <strain evidence="5 6">F</strain>
    </source>
</reference>
<keyword evidence="2" id="KW-0521">NADP</keyword>
<keyword evidence="3" id="KW-0560">Oxidoreductase</keyword>
<dbReference type="InterPro" id="IPR020904">
    <property type="entry name" value="Sc_DH/Rdtase_CS"/>
</dbReference>
<dbReference type="Gene3D" id="3.40.50.720">
    <property type="entry name" value="NAD(P)-binding Rossmann-like Domain"/>
    <property type="match status" value="1"/>
</dbReference>
<evidence type="ECO:0000313" key="6">
    <source>
        <dbReference type="Proteomes" id="UP000235786"/>
    </source>
</evidence>
<dbReference type="PANTHER" id="PTHR44169">
    <property type="entry name" value="NADPH-DEPENDENT 1-ACYLDIHYDROXYACETONE PHOSPHATE REDUCTASE"/>
    <property type="match status" value="1"/>
</dbReference>
<comment type="similarity">
    <text evidence="1 4">Belongs to the short-chain dehydrogenases/reductases (SDR) family.</text>
</comment>
<dbReference type="GO" id="GO:0000140">
    <property type="term" value="F:acylglycerone-phosphate reductase (NADP+) activity"/>
    <property type="evidence" value="ECO:0007669"/>
    <property type="project" value="TreeGrafter"/>
</dbReference>
<dbReference type="GO" id="GO:0005783">
    <property type="term" value="C:endoplasmic reticulum"/>
    <property type="evidence" value="ECO:0007669"/>
    <property type="project" value="TreeGrafter"/>
</dbReference>
<dbReference type="GO" id="GO:0004806">
    <property type="term" value="F:triacylglycerol lipase activity"/>
    <property type="evidence" value="ECO:0007669"/>
    <property type="project" value="TreeGrafter"/>
</dbReference>
<evidence type="ECO:0000256" key="1">
    <source>
        <dbReference type="ARBA" id="ARBA00006484"/>
    </source>
</evidence>
<dbReference type="InterPro" id="IPR002347">
    <property type="entry name" value="SDR_fam"/>
</dbReference>
<dbReference type="AlphaFoldDB" id="A0A2J6RWV4"/>
<evidence type="ECO:0000256" key="2">
    <source>
        <dbReference type="ARBA" id="ARBA00022857"/>
    </source>
</evidence>
<dbReference type="Proteomes" id="UP000235786">
    <property type="component" value="Unassembled WGS sequence"/>
</dbReference>
<gene>
    <name evidence="5" type="ORF">L207DRAFT_422754</name>
</gene>